<dbReference type="SUPFAM" id="SSF53383">
    <property type="entry name" value="PLP-dependent transferases"/>
    <property type="match status" value="1"/>
</dbReference>
<evidence type="ECO:0000256" key="3">
    <source>
        <dbReference type="ARBA" id="ARBA00022679"/>
    </source>
</evidence>
<dbReference type="PANTHER" id="PTHR43797:SF2">
    <property type="entry name" value="HOMOCYSTEINE_CYSTEINE SYNTHASE"/>
    <property type="match status" value="1"/>
</dbReference>
<dbReference type="GO" id="GO:0030170">
    <property type="term" value="F:pyridoxal phosphate binding"/>
    <property type="evidence" value="ECO:0007669"/>
    <property type="project" value="InterPro"/>
</dbReference>
<dbReference type="Gene3D" id="3.90.1150.10">
    <property type="entry name" value="Aspartate Aminotransferase, domain 1"/>
    <property type="match status" value="1"/>
</dbReference>
<dbReference type="CDD" id="cd00614">
    <property type="entry name" value="CGS_like"/>
    <property type="match status" value="1"/>
</dbReference>
<dbReference type="EC" id="2.5.1.49" evidence="7"/>
<keyword evidence="4 5" id="KW-0663">Pyridoxal phosphate</keyword>
<dbReference type="GO" id="GO:0019346">
    <property type="term" value="P:transsulfuration"/>
    <property type="evidence" value="ECO:0007669"/>
    <property type="project" value="InterPro"/>
</dbReference>
<dbReference type="EMBL" id="RZIJ01000001">
    <property type="protein sequence ID" value="RUQ76058.1"/>
    <property type="molecule type" value="Genomic_DNA"/>
</dbReference>
<dbReference type="InterPro" id="IPR015422">
    <property type="entry name" value="PyrdxlP-dep_Trfase_small"/>
</dbReference>
<comment type="similarity">
    <text evidence="2 6">Belongs to the trans-sulfuration enzymes family.</text>
</comment>
<dbReference type="InterPro" id="IPR015421">
    <property type="entry name" value="PyrdxlP-dep_Trfase_major"/>
</dbReference>
<evidence type="ECO:0000256" key="2">
    <source>
        <dbReference type="ARBA" id="ARBA00009077"/>
    </source>
</evidence>
<dbReference type="PIRSF" id="PIRSF001434">
    <property type="entry name" value="CGS"/>
    <property type="match status" value="1"/>
</dbReference>
<protein>
    <submittedName>
        <fullName evidence="7">O-acetylhomoserine aminocarboxypropyltransferase</fullName>
        <ecNumber evidence="7">2.5.1.49</ecNumber>
    </submittedName>
</protein>
<evidence type="ECO:0000256" key="6">
    <source>
        <dbReference type="RuleBase" id="RU362118"/>
    </source>
</evidence>
<dbReference type="GO" id="GO:0005737">
    <property type="term" value="C:cytoplasm"/>
    <property type="evidence" value="ECO:0007669"/>
    <property type="project" value="TreeGrafter"/>
</dbReference>
<dbReference type="InterPro" id="IPR000277">
    <property type="entry name" value="Cys/Met-Metab_PyrdxlP-dep_enz"/>
</dbReference>
<feature type="modified residue" description="N6-(pyridoxal phosphate)lysine" evidence="5">
    <location>
        <position position="210"/>
    </location>
</feature>
<dbReference type="GO" id="GO:0071269">
    <property type="term" value="P:L-homocysteine biosynthetic process"/>
    <property type="evidence" value="ECO:0007669"/>
    <property type="project" value="TreeGrafter"/>
</dbReference>
<evidence type="ECO:0000313" key="7">
    <source>
        <dbReference type="EMBL" id="RUQ76058.1"/>
    </source>
</evidence>
<comment type="cofactor">
    <cofactor evidence="1 6">
        <name>pyridoxal 5'-phosphate</name>
        <dbReference type="ChEBI" id="CHEBI:597326"/>
    </cofactor>
</comment>
<dbReference type="Pfam" id="PF01053">
    <property type="entry name" value="Cys_Met_Meta_PP"/>
    <property type="match status" value="1"/>
</dbReference>
<keyword evidence="8" id="KW-1185">Reference proteome</keyword>
<gene>
    <name evidence="7" type="ORF">EJ913_02835</name>
</gene>
<dbReference type="GO" id="GO:0003961">
    <property type="term" value="F:O-acetylhomoserine aminocarboxypropyltransferase activity"/>
    <property type="evidence" value="ECO:0007669"/>
    <property type="project" value="UniProtKB-EC"/>
</dbReference>
<dbReference type="GO" id="GO:0004124">
    <property type="term" value="F:cysteine synthase activity"/>
    <property type="evidence" value="ECO:0007669"/>
    <property type="project" value="TreeGrafter"/>
</dbReference>
<dbReference type="Gene3D" id="3.40.640.10">
    <property type="entry name" value="Type I PLP-dependent aspartate aminotransferase-like (Major domain)"/>
    <property type="match status" value="1"/>
</dbReference>
<dbReference type="FunFam" id="3.40.640.10:FF:000035">
    <property type="entry name" value="O-succinylhomoserine sulfhydrylase"/>
    <property type="match status" value="1"/>
</dbReference>
<accession>A0A3S0X2L2</accession>
<evidence type="ECO:0000256" key="1">
    <source>
        <dbReference type="ARBA" id="ARBA00001933"/>
    </source>
</evidence>
<evidence type="ECO:0000256" key="4">
    <source>
        <dbReference type="ARBA" id="ARBA00022898"/>
    </source>
</evidence>
<reference evidence="7 8" key="1">
    <citation type="submission" date="2018-12" db="EMBL/GenBank/DDBJ databases">
        <authorList>
            <person name="Yang Y."/>
        </authorList>
    </citation>
    <scope>NUCLEOTIDE SEQUENCE [LARGE SCALE GENOMIC DNA]</scope>
    <source>
        <strain evidence="7 8">GSF71</strain>
    </source>
</reference>
<organism evidence="7 8">
    <name type="scientific">Azospirillum doebereinerae</name>
    <dbReference type="NCBI Taxonomy" id="92933"/>
    <lineage>
        <taxon>Bacteria</taxon>
        <taxon>Pseudomonadati</taxon>
        <taxon>Pseudomonadota</taxon>
        <taxon>Alphaproteobacteria</taxon>
        <taxon>Rhodospirillales</taxon>
        <taxon>Azospirillaceae</taxon>
        <taxon>Azospirillum</taxon>
    </lineage>
</organism>
<dbReference type="NCBIfam" id="NF006004">
    <property type="entry name" value="PRK08134.1"/>
    <property type="match status" value="1"/>
</dbReference>
<dbReference type="RefSeq" id="WP_126994550.1">
    <property type="nucleotide sequence ID" value="NZ_CP173190.1"/>
</dbReference>
<dbReference type="InterPro" id="IPR015424">
    <property type="entry name" value="PyrdxlP-dep_Trfase"/>
</dbReference>
<dbReference type="GO" id="GO:0006535">
    <property type="term" value="P:cysteine biosynthetic process from serine"/>
    <property type="evidence" value="ECO:0007669"/>
    <property type="project" value="TreeGrafter"/>
</dbReference>
<dbReference type="Proteomes" id="UP000280346">
    <property type="component" value="Unassembled WGS sequence"/>
</dbReference>
<comment type="caution">
    <text evidence="7">The sequence shown here is derived from an EMBL/GenBank/DDBJ whole genome shotgun (WGS) entry which is preliminary data.</text>
</comment>
<dbReference type="PROSITE" id="PS00868">
    <property type="entry name" value="CYS_MET_METAB_PP"/>
    <property type="match status" value="1"/>
</dbReference>
<keyword evidence="3 7" id="KW-0808">Transferase</keyword>
<dbReference type="PANTHER" id="PTHR43797">
    <property type="entry name" value="HOMOCYSTEINE/CYSTEINE SYNTHASE"/>
    <property type="match status" value="1"/>
</dbReference>
<dbReference type="OrthoDB" id="9790858at2"/>
<sequence length="436" mass="46225">MADAKFLKFDTQSLHAGQRPDPATGARAVPIHLTTSYVFPDTDHAAALFNLERPGHIYSRISNPTVAVLEERLATLEGGVGAVCTASGQAAMTLAILTLMDAGGHIVASSSIYGGSRNLLAYTLPRFGITTTFVNPRDHDAIRAAIRPETRLLFGEVLGNPGLEVLDVPAVAAIAHEAGVPLLIDSTFTTPYLCRPLAHGADLVMHSCTKWLGGHGVAIGGVIIDGGTFDWEASGKFPTLTEPYAGYHGIDFVEEYGPSAFVMRARAEGLRDFGACLSPMNAFQILQGVETLPLRMKGHIHNARKVVGFLESEQYSEKGSVAWVSYPELADHPDHALASKLLPNGTGSMIAFGIKGGRDAGRRFIEALSLFSHLANVGDAKSLVIHPASTTHAQLDAAALAASGVGEDMIRLSIGLEDCEDLIDDLKQALRAATKG</sequence>
<dbReference type="NCBIfam" id="TIGR01326">
    <property type="entry name" value="OAH_OAS_sulfhy"/>
    <property type="match status" value="1"/>
</dbReference>
<dbReference type="AlphaFoldDB" id="A0A3S0X2L2"/>
<dbReference type="InterPro" id="IPR006235">
    <property type="entry name" value="OAc-hSer/O-AcSer_sulfhydrylase"/>
</dbReference>
<name>A0A3S0X2L2_9PROT</name>
<evidence type="ECO:0000313" key="8">
    <source>
        <dbReference type="Proteomes" id="UP000280346"/>
    </source>
</evidence>
<evidence type="ECO:0000256" key="5">
    <source>
        <dbReference type="PIRSR" id="PIRSR001434-2"/>
    </source>
</evidence>
<dbReference type="InterPro" id="IPR054542">
    <property type="entry name" value="Cys_met_metab_PP"/>
</dbReference>
<proteinExistence type="inferred from homology"/>